<dbReference type="GO" id="GO:0030983">
    <property type="term" value="F:mismatched DNA binding"/>
    <property type="evidence" value="ECO:0007669"/>
    <property type="project" value="InterPro"/>
</dbReference>
<dbReference type="SMART" id="SM00534">
    <property type="entry name" value="MUTSac"/>
    <property type="match status" value="1"/>
</dbReference>
<dbReference type="GO" id="GO:0005524">
    <property type="term" value="F:ATP binding"/>
    <property type="evidence" value="ECO:0007669"/>
    <property type="project" value="UniProtKB-KW"/>
</dbReference>
<dbReference type="Gene3D" id="3.40.50.300">
    <property type="entry name" value="P-loop containing nucleotide triphosphate hydrolases"/>
    <property type="match status" value="1"/>
</dbReference>
<evidence type="ECO:0000256" key="1">
    <source>
        <dbReference type="ARBA" id="ARBA00006271"/>
    </source>
</evidence>
<name>A0A8J6AYE4_9EUKA</name>
<dbReference type="GO" id="GO:0051026">
    <property type="term" value="P:chiasma assembly"/>
    <property type="evidence" value="ECO:0007669"/>
    <property type="project" value="TreeGrafter"/>
</dbReference>
<dbReference type="PANTHER" id="PTHR11361">
    <property type="entry name" value="DNA MISMATCH REPAIR PROTEIN MUTS FAMILY MEMBER"/>
    <property type="match status" value="1"/>
</dbReference>
<dbReference type="InterPro" id="IPR036187">
    <property type="entry name" value="DNA_mismatch_repair_MutS_sf"/>
</dbReference>
<evidence type="ECO:0000259" key="5">
    <source>
        <dbReference type="SMART" id="SM00533"/>
    </source>
</evidence>
<feature type="domain" description="DNA mismatch repair protein MutS core" evidence="5">
    <location>
        <begin position="189"/>
        <end position="506"/>
    </location>
</feature>
<dbReference type="InterPro" id="IPR007696">
    <property type="entry name" value="DNA_mismatch_repair_MutS_core"/>
</dbReference>
<feature type="domain" description="DNA mismatch repair proteins mutS family" evidence="6">
    <location>
        <begin position="519"/>
        <end position="711"/>
    </location>
</feature>
<evidence type="ECO:0000256" key="3">
    <source>
        <dbReference type="ARBA" id="ARBA00022840"/>
    </source>
</evidence>
<dbReference type="GO" id="GO:0140664">
    <property type="term" value="F:ATP-dependent DNA damage sensor activity"/>
    <property type="evidence" value="ECO:0007669"/>
    <property type="project" value="InterPro"/>
</dbReference>
<keyword evidence="3" id="KW-0067">ATP-binding</keyword>
<dbReference type="SMART" id="SM00533">
    <property type="entry name" value="MUTSd"/>
    <property type="match status" value="1"/>
</dbReference>
<keyword evidence="8" id="KW-1185">Reference proteome</keyword>
<evidence type="ECO:0000256" key="2">
    <source>
        <dbReference type="ARBA" id="ARBA00022741"/>
    </source>
</evidence>
<evidence type="ECO:0000256" key="4">
    <source>
        <dbReference type="ARBA" id="ARBA00023125"/>
    </source>
</evidence>
<dbReference type="InterPro" id="IPR027417">
    <property type="entry name" value="P-loop_NTPase"/>
</dbReference>
<dbReference type="PIRSF" id="PIRSF037677">
    <property type="entry name" value="DNA_mis_repair_Msh6"/>
    <property type="match status" value="1"/>
</dbReference>
<evidence type="ECO:0000259" key="6">
    <source>
        <dbReference type="SMART" id="SM00534"/>
    </source>
</evidence>
<dbReference type="OrthoDB" id="29596at2759"/>
<dbReference type="InterPro" id="IPR017261">
    <property type="entry name" value="DNA_mismatch_repair_MutS/MSH"/>
</dbReference>
<dbReference type="AlphaFoldDB" id="A0A8J6AYE4"/>
<evidence type="ECO:0000313" key="8">
    <source>
        <dbReference type="Proteomes" id="UP000717585"/>
    </source>
</evidence>
<reference evidence="7" key="1">
    <citation type="submission" date="2021-05" db="EMBL/GenBank/DDBJ databases">
        <title>A free-living protist that lacks canonical eukaryotic 1 DNA replication and segregation systems.</title>
        <authorList>
            <person name="Salas-Leiva D.E."/>
            <person name="Tromer E.C."/>
            <person name="Curtis B.A."/>
            <person name="Jerlstrom-Hultqvist J."/>
            <person name="Kolisko M."/>
            <person name="Yi Z."/>
            <person name="Salas-Leiva J.S."/>
            <person name="Gallot-Lavallee L."/>
            <person name="Kops G.J.P.L."/>
            <person name="Archibald J.M."/>
            <person name="Simpson A.G.B."/>
            <person name="Roger A.J."/>
        </authorList>
    </citation>
    <scope>NUCLEOTIDE SEQUENCE</scope>
    <source>
        <strain evidence="7">BICM</strain>
    </source>
</reference>
<comment type="caution">
    <text evidence="7">The sequence shown here is derived from an EMBL/GenBank/DDBJ whole genome shotgun (WGS) entry which is preliminary data.</text>
</comment>
<dbReference type="PANTHER" id="PTHR11361:SF20">
    <property type="entry name" value="MUTS PROTEIN HOMOLOG 5"/>
    <property type="match status" value="1"/>
</dbReference>
<dbReference type="EMBL" id="JAHDYR010000015">
    <property type="protein sequence ID" value="KAG9394500.1"/>
    <property type="molecule type" value="Genomic_DNA"/>
</dbReference>
<gene>
    <name evidence="7" type="ORF">J8273_4174</name>
</gene>
<keyword evidence="4" id="KW-0238">DNA-binding</keyword>
<sequence length="756" mass="81742">MAPNASTTQNGTNIILSLFIANDSSVASLYCSLSIALGCFNQQQDSIEFGDYSFDSLDFIVSCLLSQFTPTSVVLPRRHDETTDTLKAILRSHNPVPTIIDLAPSEFNPQSSHTALATVTADTDGHPVPLLTLCPKTNAMRALGGLIAHCKAHHMFNSLASTSVSTFRSVPIKDTLLIDEATAKFIGLGSDGALVSALDRTVTPGGRALLLQWLRRPVISRRVLSERLDAVEELTTPNTSDMLGRLRTALKGIGNLSVKLDKAGQWTAADWVIVTKSLKGMAEVAQVVVNAQSDLLRVESTTVGEIYNGVDGIIDLVESKKQDRPIIRPGVSVDLDQTRENLEMVPGYLTEVASSLLGELATADIPRLAVVYYPQVGFLVAIEHDILNSIESFVEAEDMSAYDMTLQFVSGGHGFFRHPRTTELNESIGDLHVGMVELENRIAQMLREELQAHQPMLADLTSHIARLDALQSNATVALERGFTRPTLVSDYRLEVDGLRHPIVELTVPEYITSDLTVESRVSLLMGPNSSGKSVLLAAVAHLLHLACTGSFVPARRAVIGLFDRLIAVTPHMETAPSLGAFRTSLRQLNHAFRFASPSSLVIVDEFGRNTAPDDGTALLVSAATTWSDPSGPTVLCGTHLHDAHTAGLLPTATALWHMAVVVSSMNEGPAPSVTMLYQLRRGQTSESHGLAAARAAGVLDEVVARAAAVRQAMIDGRDVTVDHAELADLVEYFKDFDCEKGDLGYLRGRLARLEQR</sequence>
<dbReference type="Proteomes" id="UP000717585">
    <property type="component" value="Unassembled WGS sequence"/>
</dbReference>
<dbReference type="GO" id="GO:0005634">
    <property type="term" value="C:nucleus"/>
    <property type="evidence" value="ECO:0007669"/>
    <property type="project" value="TreeGrafter"/>
</dbReference>
<dbReference type="Pfam" id="PF05192">
    <property type="entry name" value="MutS_III"/>
    <property type="match status" value="1"/>
</dbReference>
<evidence type="ECO:0000313" key="7">
    <source>
        <dbReference type="EMBL" id="KAG9394500.1"/>
    </source>
</evidence>
<dbReference type="SUPFAM" id="SSF48334">
    <property type="entry name" value="DNA repair protein MutS, domain III"/>
    <property type="match status" value="1"/>
</dbReference>
<accession>A0A8J6AYE4</accession>
<dbReference type="Gene3D" id="1.10.1420.10">
    <property type="match status" value="2"/>
</dbReference>
<proteinExistence type="inferred from homology"/>
<dbReference type="Pfam" id="PF00488">
    <property type="entry name" value="MutS_V"/>
    <property type="match status" value="1"/>
</dbReference>
<dbReference type="InterPro" id="IPR000432">
    <property type="entry name" value="DNA_mismatch_repair_MutS_C"/>
</dbReference>
<organism evidence="7 8">
    <name type="scientific">Carpediemonas membranifera</name>
    <dbReference type="NCBI Taxonomy" id="201153"/>
    <lineage>
        <taxon>Eukaryota</taxon>
        <taxon>Metamonada</taxon>
        <taxon>Carpediemonas-like organisms</taxon>
        <taxon>Carpediemonas</taxon>
    </lineage>
</organism>
<dbReference type="InterPro" id="IPR045076">
    <property type="entry name" value="MutS"/>
</dbReference>
<dbReference type="SUPFAM" id="SSF52540">
    <property type="entry name" value="P-loop containing nucleoside triphosphate hydrolases"/>
    <property type="match status" value="1"/>
</dbReference>
<dbReference type="GO" id="GO:0006298">
    <property type="term" value="P:mismatch repair"/>
    <property type="evidence" value="ECO:0007669"/>
    <property type="project" value="InterPro"/>
</dbReference>
<keyword evidence="2" id="KW-0547">Nucleotide-binding</keyword>
<protein>
    <submittedName>
        <fullName evidence="7">DNA mismatch repair protein MSH5</fullName>
    </submittedName>
</protein>
<comment type="similarity">
    <text evidence="1">Belongs to the DNA mismatch repair MutS family.</text>
</comment>